<proteinExistence type="predicted"/>
<name>A0A382FB11_9ZZZZ</name>
<organism evidence="1">
    <name type="scientific">marine metagenome</name>
    <dbReference type="NCBI Taxonomy" id="408172"/>
    <lineage>
        <taxon>unclassified sequences</taxon>
        <taxon>metagenomes</taxon>
        <taxon>ecological metagenomes</taxon>
    </lineage>
</organism>
<accession>A0A382FB11</accession>
<gene>
    <name evidence="1" type="ORF">METZ01_LOCUS212095</name>
</gene>
<dbReference type="EMBL" id="UINC01048563">
    <property type="protein sequence ID" value="SVB59241.1"/>
    <property type="molecule type" value="Genomic_DNA"/>
</dbReference>
<sequence>MPKRIDLFGHDKGIGDTISRVIKTVSRGKIKECGGCQKRKEYLNKKIPFRNLETKKYE</sequence>
<reference evidence="1" key="1">
    <citation type="submission" date="2018-05" db="EMBL/GenBank/DDBJ databases">
        <authorList>
            <person name="Lanie J.A."/>
            <person name="Ng W.-L."/>
            <person name="Kazmierczak K.M."/>
            <person name="Andrzejewski T.M."/>
            <person name="Davidsen T.M."/>
            <person name="Wayne K.J."/>
            <person name="Tettelin H."/>
            <person name="Glass J.I."/>
            <person name="Rusch D."/>
            <person name="Podicherti R."/>
            <person name="Tsui H.-C.T."/>
            <person name="Winkler M.E."/>
        </authorList>
    </citation>
    <scope>NUCLEOTIDE SEQUENCE</scope>
</reference>
<evidence type="ECO:0000313" key="1">
    <source>
        <dbReference type="EMBL" id="SVB59241.1"/>
    </source>
</evidence>
<dbReference type="AlphaFoldDB" id="A0A382FB11"/>
<protein>
    <submittedName>
        <fullName evidence="1">Uncharacterized protein</fullName>
    </submittedName>
</protein>